<dbReference type="SUPFAM" id="SSF53474">
    <property type="entry name" value="alpha/beta-Hydrolases"/>
    <property type="match status" value="1"/>
</dbReference>
<dbReference type="Gene3D" id="3.40.50.1820">
    <property type="entry name" value="alpha/beta hydrolase"/>
    <property type="match status" value="1"/>
</dbReference>
<protein>
    <recommendedName>
        <fullName evidence="2">AB hydrolase-1 domain-containing protein</fullName>
    </recommendedName>
</protein>
<dbReference type="Proteomes" id="UP000193240">
    <property type="component" value="Unassembled WGS sequence"/>
</dbReference>
<keyword evidence="1" id="KW-0732">Signal</keyword>
<gene>
    <name evidence="3" type="ORF">B5807_02998</name>
</gene>
<dbReference type="EMBL" id="KZ107839">
    <property type="protein sequence ID" value="OSS52527.1"/>
    <property type="molecule type" value="Genomic_DNA"/>
</dbReference>
<keyword evidence="4" id="KW-1185">Reference proteome</keyword>
<evidence type="ECO:0000256" key="1">
    <source>
        <dbReference type="SAM" id="SignalP"/>
    </source>
</evidence>
<feature type="signal peptide" evidence="1">
    <location>
        <begin position="1"/>
        <end position="16"/>
    </location>
</feature>
<sequence>MFLRLLLFVFFSVVDASKPALILVPGAFHRSSVYNVVKSQLGDAGYAQIDAVELPSLGYSAGHVERTADVQVVTNLLLERLKTGSDVILVGNSYGATIIMEAAKHFEACSSVSPRPISTTSGHILGLIMFSGYIPTVAEVTHNPPRPDIRQIGAPFFAYHPSDDNNHPTLVTWDRDLAAYPPSLTFYNLLNASAAGYWSEQLLPTSFKALNATGTYIPYDGRFRVLYVVGKEDHCVTEKVARNLYLKQQGARFEVEVIGGDHVPMLSRPEEVVGVVRRFAGEKVGEQDDDDKGRMEL</sequence>
<dbReference type="InterPro" id="IPR029058">
    <property type="entry name" value="AB_hydrolase_fold"/>
</dbReference>
<dbReference type="AlphaFoldDB" id="A0A1Y2MAN1"/>
<proteinExistence type="predicted"/>
<dbReference type="Pfam" id="PF12697">
    <property type="entry name" value="Abhydrolase_6"/>
    <property type="match status" value="1"/>
</dbReference>
<evidence type="ECO:0000259" key="2">
    <source>
        <dbReference type="Pfam" id="PF12697"/>
    </source>
</evidence>
<feature type="chain" id="PRO_5012734238" description="AB hydrolase-1 domain-containing protein" evidence="1">
    <location>
        <begin position="17"/>
        <end position="297"/>
    </location>
</feature>
<dbReference type="InterPro" id="IPR052897">
    <property type="entry name" value="Sec-Metab_Biosynth_Hydrolase"/>
</dbReference>
<dbReference type="InterPro" id="IPR000073">
    <property type="entry name" value="AB_hydrolase_1"/>
</dbReference>
<evidence type="ECO:0000313" key="3">
    <source>
        <dbReference type="EMBL" id="OSS52527.1"/>
    </source>
</evidence>
<accession>A0A1Y2MAN1</accession>
<evidence type="ECO:0000313" key="4">
    <source>
        <dbReference type="Proteomes" id="UP000193240"/>
    </source>
</evidence>
<organism evidence="3 4">
    <name type="scientific">Epicoccum nigrum</name>
    <name type="common">Soil fungus</name>
    <name type="synonym">Epicoccum purpurascens</name>
    <dbReference type="NCBI Taxonomy" id="105696"/>
    <lineage>
        <taxon>Eukaryota</taxon>
        <taxon>Fungi</taxon>
        <taxon>Dikarya</taxon>
        <taxon>Ascomycota</taxon>
        <taxon>Pezizomycotina</taxon>
        <taxon>Dothideomycetes</taxon>
        <taxon>Pleosporomycetidae</taxon>
        <taxon>Pleosporales</taxon>
        <taxon>Pleosporineae</taxon>
        <taxon>Didymellaceae</taxon>
        <taxon>Epicoccum</taxon>
    </lineage>
</organism>
<dbReference type="PANTHER" id="PTHR37017">
    <property type="entry name" value="AB HYDROLASE-1 DOMAIN-CONTAINING PROTEIN-RELATED"/>
    <property type="match status" value="1"/>
</dbReference>
<feature type="domain" description="AB hydrolase-1" evidence="2">
    <location>
        <begin position="21"/>
        <end position="273"/>
    </location>
</feature>
<dbReference type="STRING" id="105696.A0A1Y2MAN1"/>
<dbReference type="InParanoid" id="A0A1Y2MAN1"/>
<reference evidence="3 4" key="1">
    <citation type="journal article" date="2017" name="Genome Announc.">
        <title>Genome sequence of the saprophytic ascomycete Epicoccum nigrum ICMP 19927 strain isolated from New Zealand.</title>
        <authorList>
            <person name="Fokin M."/>
            <person name="Fleetwood D."/>
            <person name="Weir B.S."/>
            <person name="Villas-Boas S.G."/>
        </authorList>
    </citation>
    <scope>NUCLEOTIDE SEQUENCE [LARGE SCALE GENOMIC DNA]</scope>
    <source>
        <strain evidence="3 4">ICMP 19927</strain>
    </source>
</reference>
<dbReference type="PANTHER" id="PTHR37017:SF3">
    <property type="entry name" value="AB HYDROLASE-1 DOMAIN-CONTAINING PROTEIN"/>
    <property type="match status" value="1"/>
</dbReference>
<name>A0A1Y2MAN1_EPING</name>